<proteinExistence type="predicted"/>
<keyword evidence="3" id="KW-1185">Reference proteome</keyword>
<evidence type="ECO:0000313" key="3">
    <source>
        <dbReference type="Proteomes" id="UP000261704"/>
    </source>
</evidence>
<dbReference type="OrthoDB" id="6305173at2"/>
<dbReference type="AlphaFoldDB" id="A0A347UEW2"/>
<dbReference type="Gene3D" id="2.170.16.10">
    <property type="entry name" value="Hedgehog/Intein (Hint) domain"/>
    <property type="match status" value="1"/>
</dbReference>
<dbReference type="Proteomes" id="UP000261704">
    <property type="component" value="Chromosome"/>
</dbReference>
<dbReference type="InterPro" id="IPR028992">
    <property type="entry name" value="Hedgehog/Intein_dom"/>
</dbReference>
<reference evidence="2 3" key="1">
    <citation type="submission" date="2018-09" db="EMBL/GenBank/DDBJ databases">
        <title>Profundibacter amoris BAR1 gen. nov., sp. nov., a new member of the Roseobacter clade isolated at Lokis Castle Vent Field on the Arctic Mid-Oceanic Ridge.</title>
        <authorList>
            <person name="Le Moine Bauer S."/>
            <person name="Sjoeberg A.G."/>
            <person name="L'Haridon S."/>
            <person name="Stokke R."/>
            <person name="Roalkvam I."/>
            <person name="Steen I.H."/>
            <person name="Dahle H."/>
        </authorList>
    </citation>
    <scope>NUCLEOTIDE SEQUENCE [LARGE SCALE GENOMIC DNA]</scope>
    <source>
        <strain evidence="2 3">BAR1</strain>
    </source>
</reference>
<dbReference type="Pfam" id="PF13403">
    <property type="entry name" value="Hint_2"/>
    <property type="match status" value="1"/>
</dbReference>
<sequence length="341" mass="37779">MNKQNTENTNFIRTLPVYTAAGFCVTDGVNYKDPISHADELVLDDVYSLAESVRQVPLIIDRQNTDYFVIADGSPTGNSGNRVFPDCAVTLMGNDLTPFDVVILVEVDQTTGLIVDVYLMPLAPLLSKTNYRLVKVDRENAITRMAEAACASFARGTCITMASGEQRPIENLHIGDKVLTRDNGIQAIRWIGHTTMRAIGDFAPVVIAKGTLNNENDLAVSPNHRLFIYQRVDQLGTGRSEVLVKAKHLINGRNIVRQTGGFIDYYQLLFDDHQIIFAEGIAAESLILDDRTTPALPKDLAQKIGHMLHRHSKQTHVEFELDPDDISGGNIAERLHRASNI</sequence>
<dbReference type="EMBL" id="CP032125">
    <property type="protein sequence ID" value="AXX97390.1"/>
    <property type="molecule type" value="Genomic_DNA"/>
</dbReference>
<protein>
    <recommendedName>
        <fullName evidence="1">Hint domain-containing protein</fullName>
    </recommendedName>
</protein>
<dbReference type="InterPro" id="IPR036844">
    <property type="entry name" value="Hint_dom_sf"/>
</dbReference>
<dbReference type="InterPro" id="IPR003587">
    <property type="entry name" value="Hint_dom_N"/>
</dbReference>
<evidence type="ECO:0000313" key="2">
    <source>
        <dbReference type="EMBL" id="AXX97390.1"/>
    </source>
</evidence>
<dbReference type="KEGG" id="pamo:BAR1_05255"/>
<dbReference type="SUPFAM" id="SSF51294">
    <property type="entry name" value="Hedgehog/intein (Hint) domain"/>
    <property type="match status" value="1"/>
</dbReference>
<name>A0A347UEW2_9RHOB</name>
<evidence type="ECO:0000259" key="1">
    <source>
        <dbReference type="SMART" id="SM00306"/>
    </source>
</evidence>
<accession>A0A347UEW2</accession>
<gene>
    <name evidence="2" type="ORF">BAR1_05255</name>
</gene>
<feature type="domain" description="Hint" evidence="1">
    <location>
        <begin position="150"/>
        <end position="259"/>
    </location>
</feature>
<organism evidence="2 3">
    <name type="scientific">Profundibacter amoris</name>
    <dbReference type="NCBI Taxonomy" id="2171755"/>
    <lineage>
        <taxon>Bacteria</taxon>
        <taxon>Pseudomonadati</taxon>
        <taxon>Pseudomonadota</taxon>
        <taxon>Alphaproteobacteria</taxon>
        <taxon>Rhodobacterales</taxon>
        <taxon>Paracoccaceae</taxon>
        <taxon>Profundibacter</taxon>
    </lineage>
</organism>
<dbReference type="SMART" id="SM00306">
    <property type="entry name" value="HintN"/>
    <property type="match status" value="1"/>
</dbReference>
<dbReference type="CDD" id="cd00081">
    <property type="entry name" value="Hint"/>
    <property type="match status" value="1"/>
</dbReference>